<dbReference type="GO" id="GO:0005886">
    <property type="term" value="C:plasma membrane"/>
    <property type="evidence" value="ECO:0007669"/>
    <property type="project" value="UniProtKB-SubCell"/>
</dbReference>
<keyword evidence="3 5" id="KW-1133">Transmembrane helix</keyword>
<keyword evidence="1 5" id="KW-1003">Cell membrane</keyword>
<evidence type="ECO:0000256" key="4">
    <source>
        <dbReference type="ARBA" id="ARBA00023136"/>
    </source>
</evidence>
<dbReference type="Proteomes" id="UP000656804">
    <property type="component" value="Unassembled WGS sequence"/>
</dbReference>
<dbReference type="GO" id="GO:0005576">
    <property type="term" value="C:extracellular region"/>
    <property type="evidence" value="ECO:0007669"/>
    <property type="project" value="TreeGrafter"/>
</dbReference>
<feature type="region of interest" description="Disordered" evidence="6">
    <location>
        <begin position="977"/>
        <end position="1007"/>
    </location>
</feature>
<comment type="subcellular location">
    <subcellularLocation>
        <location evidence="5">Cell membrane</location>
        <topology evidence="5">Multi-pass membrane protein</topology>
    </subcellularLocation>
</comment>
<feature type="region of interest" description="Disordered" evidence="6">
    <location>
        <begin position="1"/>
        <end position="21"/>
    </location>
</feature>
<evidence type="ECO:0000256" key="6">
    <source>
        <dbReference type="SAM" id="MobiDB-lite"/>
    </source>
</evidence>
<dbReference type="PANTHER" id="PTHR39344:SF1">
    <property type="entry name" value="UPF0182 PROTEIN SLL1060"/>
    <property type="match status" value="1"/>
</dbReference>
<feature type="transmembrane region" description="Helical" evidence="5">
    <location>
        <begin position="219"/>
        <end position="236"/>
    </location>
</feature>
<reference evidence="7" key="1">
    <citation type="submission" date="2020-11" db="EMBL/GenBank/DDBJ databases">
        <title>Nocardioides sp. CBS4Y-1, whole genome shotgun sequence.</title>
        <authorList>
            <person name="Tuo L."/>
        </authorList>
    </citation>
    <scope>NUCLEOTIDE SEQUENCE</scope>
    <source>
        <strain evidence="7">CBS4Y-1</strain>
    </source>
</reference>
<dbReference type="RefSeq" id="WP_194501894.1">
    <property type="nucleotide sequence ID" value="NZ_JADIVZ010000001.1"/>
</dbReference>
<accession>A0A930UW24</accession>
<dbReference type="AlphaFoldDB" id="A0A930UW24"/>
<organism evidence="7 8">
    <name type="scientific">Nocardioides acrostichi</name>
    <dbReference type="NCBI Taxonomy" id="2784339"/>
    <lineage>
        <taxon>Bacteria</taxon>
        <taxon>Bacillati</taxon>
        <taxon>Actinomycetota</taxon>
        <taxon>Actinomycetes</taxon>
        <taxon>Propionibacteriales</taxon>
        <taxon>Nocardioidaceae</taxon>
        <taxon>Nocardioides</taxon>
    </lineage>
</organism>
<evidence type="ECO:0000313" key="7">
    <source>
        <dbReference type="EMBL" id="MBF4160707.1"/>
    </source>
</evidence>
<feature type="transmembrane region" description="Helical" evidence="5">
    <location>
        <begin position="25"/>
        <end position="47"/>
    </location>
</feature>
<evidence type="ECO:0000256" key="1">
    <source>
        <dbReference type="ARBA" id="ARBA00022475"/>
    </source>
</evidence>
<name>A0A930UW24_9ACTN</name>
<dbReference type="Pfam" id="PF03699">
    <property type="entry name" value="UPF0182"/>
    <property type="match status" value="1"/>
</dbReference>
<dbReference type="InterPro" id="IPR005372">
    <property type="entry name" value="UPF0182"/>
</dbReference>
<dbReference type="EMBL" id="JADIVZ010000001">
    <property type="protein sequence ID" value="MBF4160707.1"/>
    <property type="molecule type" value="Genomic_DNA"/>
</dbReference>
<gene>
    <name evidence="7" type="ORF">ISG29_03335</name>
</gene>
<feature type="transmembrane region" description="Helical" evidence="5">
    <location>
        <begin position="287"/>
        <end position="308"/>
    </location>
</feature>
<feature type="transmembrane region" description="Helical" evidence="5">
    <location>
        <begin position="67"/>
        <end position="92"/>
    </location>
</feature>
<keyword evidence="8" id="KW-1185">Reference proteome</keyword>
<evidence type="ECO:0000256" key="3">
    <source>
        <dbReference type="ARBA" id="ARBA00022989"/>
    </source>
</evidence>
<keyword evidence="4 5" id="KW-0472">Membrane</keyword>
<comment type="similarity">
    <text evidence="5">Belongs to the UPF0182 family.</text>
</comment>
<comment type="caution">
    <text evidence="7">The sequence shown here is derived from an EMBL/GenBank/DDBJ whole genome shotgun (WGS) entry which is preliminary data.</text>
</comment>
<sequence>MSETTGPQRPAGPPPLPRRSNRSRALGITAVVLVVLFFGVTAFANFYTNRLWYVSGGYAGVFTTMVVTRAVLFVVVGLLLAAVVCANVVVAYRYRPLFVGMPDANGMGRYREAITPVRRLVVLGLGVVLLLFAGSSASGQWRTFQLWRNGGSFGTDDPYFGKDVGFFVFDLPWYHFLTDVAMATFVLSAIAAAVTHYLYGGISLQTPGERMSGAAQAQLSLLVGLFVLTKGVDYYLDRFDLASQSGSLITGLTYTDDNALLPAKTLLLIFATICAVLFFLNVWRRTWMLPSVGAALLVLLAILLGLIWPGAVQQFQVKPSELDREQPYIAKNIEATREAYDLTDVDIEKYSPETTLGSSLAALDGETKSIPLVDPQVVRSAFEQTQQVRAYYSVAPVLDVDRYQVDGTDRALVLGVRELNTGGIPDKNWTNLHTVYTHGNGIIAAYANQRGRDDKSQLDTSSSAADEVGIEWAQGTNSGEDDLQDATGGYEDRVYYGQESPDYSIVGKASADAPNYELNLPLLGSDEGSTTTFEGNGDASVGSSFNRFMFAIRFGEPNFVLSGRVNDNSKVLFDRDPTLRVQKVAPWLTVDSDPYPAIVDGRIEWVLDGYTTTDRFPGAQKDSYSDMIDDSLQEDLGGLQTLPTDQINYMRNAVKATVDAYSGKVTLYEWDTEDPILKAWEGVFPNTVQPKSAIPEELLQHLRYPEDLFKVQRYQLARYHVTNAEDWYQSNNRWEVPEDPYSPRTYQPPYRLFIDEPGDTNNDETFSLTSVYTPYEKANLASFVAVDSDATSADYGQMKVLELPNESTPGPSLVANQFASDPQVADLLAQFNRSGARPVYGNLLTLPVNDGLMYVQPVYASREVTDASFPILRYVLTKYGNNIGVGTTLRRSLSDLLSTSGAGSGDDGQGSGTGNQGNGNQGNGNQGTGNATVDQLLKRAEAAFNAADRAYAAGNLGGYQRNVKKAQDLIGQALALSNASAGGSESDDPSSSASPSESPSASSSAGG</sequence>
<proteinExistence type="inferred from homology"/>
<evidence type="ECO:0000256" key="5">
    <source>
        <dbReference type="HAMAP-Rule" id="MF_01600"/>
    </source>
</evidence>
<feature type="transmembrane region" description="Helical" evidence="5">
    <location>
        <begin position="259"/>
        <end position="280"/>
    </location>
</feature>
<feature type="region of interest" description="Disordered" evidence="6">
    <location>
        <begin position="899"/>
        <end position="930"/>
    </location>
</feature>
<feature type="compositionally biased region" description="Gly residues" evidence="6">
    <location>
        <begin position="902"/>
        <end position="927"/>
    </location>
</feature>
<evidence type="ECO:0000256" key="2">
    <source>
        <dbReference type="ARBA" id="ARBA00022692"/>
    </source>
</evidence>
<keyword evidence="2 5" id="KW-0812">Transmembrane</keyword>
<protein>
    <recommendedName>
        <fullName evidence="5">UPF0182 protein ISG29_03335</fullName>
    </recommendedName>
</protein>
<dbReference type="HAMAP" id="MF_01600">
    <property type="entry name" value="UPF0182"/>
    <property type="match status" value="1"/>
</dbReference>
<dbReference type="PANTHER" id="PTHR39344">
    <property type="entry name" value="UPF0182 PROTEIN SLL1060"/>
    <property type="match status" value="1"/>
</dbReference>
<feature type="transmembrane region" description="Helical" evidence="5">
    <location>
        <begin position="173"/>
        <end position="199"/>
    </location>
</feature>
<evidence type="ECO:0000313" key="8">
    <source>
        <dbReference type="Proteomes" id="UP000656804"/>
    </source>
</evidence>
<feature type="transmembrane region" description="Helical" evidence="5">
    <location>
        <begin position="117"/>
        <end position="137"/>
    </location>
</feature>